<reference evidence="2 3" key="1">
    <citation type="submission" date="2019-05" db="EMBL/GenBank/DDBJ databases">
        <title>Emergence of the Ug99 lineage of the wheat stem rust pathogen through somatic hybridization.</title>
        <authorList>
            <person name="Li F."/>
            <person name="Upadhyaya N.M."/>
            <person name="Sperschneider J."/>
            <person name="Matny O."/>
            <person name="Nguyen-Phuc H."/>
            <person name="Mago R."/>
            <person name="Raley C."/>
            <person name="Miller M.E."/>
            <person name="Silverstein K.A.T."/>
            <person name="Henningsen E."/>
            <person name="Hirsch C.D."/>
            <person name="Visser B."/>
            <person name="Pretorius Z.A."/>
            <person name="Steffenson B.J."/>
            <person name="Schwessinger B."/>
            <person name="Dodds P.N."/>
            <person name="Figueroa M."/>
        </authorList>
    </citation>
    <scope>NUCLEOTIDE SEQUENCE [LARGE SCALE GENOMIC DNA]</scope>
    <source>
        <strain evidence="2">21-0</strain>
    </source>
</reference>
<dbReference type="PANTHER" id="PTHR45125:SF3">
    <property type="entry name" value="NO-APICAL-MERISTEM-ASSOCIATED CARBOXY-TERMINAL DOMAIN PROTEIN"/>
    <property type="match status" value="1"/>
</dbReference>
<proteinExistence type="predicted"/>
<dbReference type="OrthoDB" id="2507429at2759"/>
<dbReference type="EMBL" id="VSWC01000027">
    <property type="protein sequence ID" value="KAA1110325.1"/>
    <property type="molecule type" value="Genomic_DNA"/>
</dbReference>
<sequence length="178" mass="20839">MKKKKIEVQQSDQPSKEKLADKPPKKPKGPIKKKTTVEEENNDEKDSKDTPKRAPNYKDDKDIEICRSWLEITEDPLNSINQSANTFWARVCEHYLLKVPKYNRSLKSVKTCWQTLQCRVNKFNGCYKQVQQANQSGTTIEDRMCAAHKLYAATEDQAFTHMQCFEFWQLDPLVPNRR</sequence>
<name>A0A5B0QB55_PUCGR</name>
<feature type="compositionally biased region" description="Basic and acidic residues" evidence="1">
    <location>
        <begin position="44"/>
        <end position="58"/>
    </location>
</feature>
<feature type="region of interest" description="Disordered" evidence="1">
    <location>
        <begin position="1"/>
        <end position="58"/>
    </location>
</feature>
<dbReference type="Proteomes" id="UP000324748">
    <property type="component" value="Unassembled WGS sequence"/>
</dbReference>
<evidence type="ECO:0008006" key="4">
    <source>
        <dbReference type="Google" id="ProtNLM"/>
    </source>
</evidence>
<feature type="compositionally biased region" description="Basic residues" evidence="1">
    <location>
        <begin position="25"/>
        <end position="34"/>
    </location>
</feature>
<dbReference type="AlphaFoldDB" id="A0A5B0QB55"/>
<evidence type="ECO:0000256" key="1">
    <source>
        <dbReference type="SAM" id="MobiDB-lite"/>
    </source>
</evidence>
<feature type="compositionally biased region" description="Basic and acidic residues" evidence="1">
    <location>
        <begin position="14"/>
        <end position="24"/>
    </location>
</feature>
<protein>
    <recommendedName>
        <fullName evidence="4">No apical meristem-associated C-terminal domain-containing protein</fullName>
    </recommendedName>
</protein>
<dbReference type="PANTHER" id="PTHR45125">
    <property type="entry name" value="F21J9.4-RELATED"/>
    <property type="match status" value="1"/>
</dbReference>
<accession>A0A5B0QB55</accession>
<comment type="caution">
    <text evidence="2">The sequence shown here is derived from an EMBL/GenBank/DDBJ whole genome shotgun (WGS) entry which is preliminary data.</text>
</comment>
<gene>
    <name evidence="2" type="ORF">PGT21_018127</name>
</gene>
<organism evidence="2 3">
    <name type="scientific">Puccinia graminis f. sp. tritici</name>
    <dbReference type="NCBI Taxonomy" id="56615"/>
    <lineage>
        <taxon>Eukaryota</taxon>
        <taxon>Fungi</taxon>
        <taxon>Dikarya</taxon>
        <taxon>Basidiomycota</taxon>
        <taxon>Pucciniomycotina</taxon>
        <taxon>Pucciniomycetes</taxon>
        <taxon>Pucciniales</taxon>
        <taxon>Pucciniaceae</taxon>
        <taxon>Puccinia</taxon>
    </lineage>
</organism>
<keyword evidence="3" id="KW-1185">Reference proteome</keyword>
<evidence type="ECO:0000313" key="3">
    <source>
        <dbReference type="Proteomes" id="UP000324748"/>
    </source>
</evidence>
<evidence type="ECO:0000313" key="2">
    <source>
        <dbReference type="EMBL" id="KAA1110325.1"/>
    </source>
</evidence>